<reference evidence="1 2" key="1">
    <citation type="submission" date="2017-12" db="EMBL/GenBank/DDBJ databases">
        <title>Phylogenetic diversity of female urinary microbiome.</title>
        <authorList>
            <person name="Thomas-White K."/>
            <person name="Wolfe A.J."/>
        </authorList>
    </citation>
    <scope>NUCLEOTIDE SEQUENCE [LARGE SCALE GENOMIC DNA]</scope>
    <source>
        <strain evidence="1 2">UMB0085</strain>
    </source>
</reference>
<gene>
    <name evidence="1" type="ORF">CYJ79_05980</name>
</gene>
<dbReference type="EMBL" id="PKIW01000024">
    <property type="protein sequence ID" value="PLT11217.1"/>
    <property type="molecule type" value="Genomic_DNA"/>
</dbReference>
<dbReference type="RefSeq" id="WP_068813861.1">
    <property type="nucleotide sequence ID" value="NZ_MAKH01000091.1"/>
</dbReference>
<sequence>MKIINNSEFDKRDAKMSKDIRTLKELVECAENQGTITLDGVEYGASRAWVEVATLALRLSSEQEWFENNED</sequence>
<proteinExistence type="predicted"/>
<evidence type="ECO:0000313" key="1">
    <source>
        <dbReference type="EMBL" id="PLT11217.1"/>
    </source>
</evidence>
<comment type="caution">
    <text evidence="1">The sequence shown here is derived from an EMBL/GenBank/DDBJ whole genome shotgun (WGS) entry which is preliminary data.</text>
</comment>
<protein>
    <submittedName>
        <fullName evidence="1">Uncharacterized protein</fullName>
    </submittedName>
</protein>
<organism evidence="1 2">
    <name type="scientific">Lactobacillus crispatus</name>
    <dbReference type="NCBI Taxonomy" id="47770"/>
    <lineage>
        <taxon>Bacteria</taxon>
        <taxon>Bacillati</taxon>
        <taxon>Bacillota</taxon>
        <taxon>Bacilli</taxon>
        <taxon>Lactobacillales</taxon>
        <taxon>Lactobacillaceae</taxon>
        <taxon>Lactobacillus</taxon>
    </lineage>
</organism>
<accession>A0A2N5KY99</accession>
<evidence type="ECO:0000313" key="2">
    <source>
        <dbReference type="Proteomes" id="UP000235119"/>
    </source>
</evidence>
<dbReference type="Proteomes" id="UP000235119">
    <property type="component" value="Unassembled WGS sequence"/>
</dbReference>
<name>A0A2N5KY99_9LACO</name>
<dbReference type="AlphaFoldDB" id="A0A2N5KY99"/>